<dbReference type="EMBL" id="QHKO01000001">
    <property type="protein sequence ID" value="RAL25250.1"/>
    <property type="molecule type" value="Genomic_DNA"/>
</dbReference>
<evidence type="ECO:0000313" key="2">
    <source>
        <dbReference type="EMBL" id="RAL25250.1"/>
    </source>
</evidence>
<proteinExistence type="predicted"/>
<accession>A0A328CC89</accession>
<comment type="caution">
    <text evidence="2">The sequence shown here is derived from an EMBL/GenBank/DDBJ whole genome shotgun (WGS) entry which is preliminary data.</text>
</comment>
<feature type="transmembrane region" description="Helical" evidence="1">
    <location>
        <begin position="44"/>
        <end position="63"/>
    </location>
</feature>
<organism evidence="2 3">
    <name type="scientific">Lujinxingia litoralis</name>
    <dbReference type="NCBI Taxonomy" id="2211119"/>
    <lineage>
        <taxon>Bacteria</taxon>
        <taxon>Deltaproteobacteria</taxon>
        <taxon>Bradymonadales</taxon>
        <taxon>Lujinxingiaceae</taxon>
        <taxon>Lujinxingia</taxon>
    </lineage>
</organism>
<feature type="transmembrane region" description="Helical" evidence="1">
    <location>
        <begin position="12"/>
        <end position="32"/>
    </location>
</feature>
<sequence length="131" mass="14446">MSVPAALRRWFIVHFVADLLFALPLMVAPTAFLTTLGWESVDPISARLVGAALIGIGVESWLGRDRPAESYRTMLRVKMLWSASAALGIAVSMVQGAPQMGWGFFGIFAAFNLLWTYWYRRLARQPASGLA</sequence>
<keyword evidence="1" id="KW-1133">Transmembrane helix</keyword>
<feature type="transmembrane region" description="Helical" evidence="1">
    <location>
        <begin position="100"/>
        <end position="119"/>
    </location>
</feature>
<dbReference type="Proteomes" id="UP000249169">
    <property type="component" value="Unassembled WGS sequence"/>
</dbReference>
<dbReference type="AlphaFoldDB" id="A0A328CC89"/>
<keyword evidence="3" id="KW-1185">Reference proteome</keyword>
<evidence type="ECO:0000313" key="3">
    <source>
        <dbReference type="Proteomes" id="UP000249169"/>
    </source>
</evidence>
<feature type="transmembrane region" description="Helical" evidence="1">
    <location>
        <begin position="75"/>
        <end position="94"/>
    </location>
</feature>
<reference evidence="2 3" key="1">
    <citation type="submission" date="2018-05" db="EMBL/GenBank/DDBJ databases">
        <title>Lujinxingia marina gen. nov. sp. nov., a new facultative anaerobic member of the class Deltaproteobacteria, and proposal of Lujinxingaceae fam. nov.</title>
        <authorList>
            <person name="Li C.-M."/>
        </authorList>
    </citation>
    <scope>NUCLEOTIDE SEQUENCE [LARGE SCALE GENOMIC DNA]</scope>
    <source>
        <strain evidence="2 3">B210</strain>
    </source>
</reference>
<name>A0A328CC89_9DELT</name>
<gene>
    <name evidence="2" type="ORF">DL240_03295</name>
</gene>
<dbReference type="RefSeq" id="WP_111728422.1">
    <property type="nucleotide sequence ID" value="NZ_QHKO01000001.1"/>
</dbReference>
<keyword evidence="1" id="KW-0812">Transmembrane</keyword>
<protein>
    <submittedName>
        <fullName evidence="2">Uncharacterized protein</fullName>
    </submittedName>
</protein>
<evidence type="ECO:0000256" key="1">
    <source>
        <dbReference type="SAM" id="Phobius"/>
    </source>
</evidence>
<keyword evidence="1" id="KW-0472">Membrane</keyword>
<dbReference type="OrthoDB" id="5515003at2"/>